<gene>
    <name evidence="6" type="ORF">POM88_001601</name>
</gene>
<dbReference type="InterPro" id="IPR016024">
    <property type="entry name" value="ARM-type_fold"/>
</dbReference>
<dbReference type="EMBL" id="JAUIZM010000001">
    <property type="protein sequence ID" value="KAK1401996.1"/>
    <property type="molecule type" value="Genomic_DNA"/>
</dbReference>
<feature type="compositionally biased region" description="Acidic residues" evidence="5">
    <location>
        <begin position="93"/>
        <end position="103"/>
    </location>
</feature>
<dbReference type="GO" id="GO:0015031">
    <property type="term" value="P:protein transport"/>
    <property type="evidence" value="ECO:0007669"/>
    <property type="project" value="UniProtKB-KW"/>
</dbReference>
<dbReference type="AlphaFoldDB" id="A0AAD8JG61"/>
<sequence length="827" mass="94962">MASSSPPEKETKNPSRLTSIFPGFKKPKSLKQDGAPLSGETKKSRRMKNLLKPLIKWGKSKHKTEEAKEDETTEKVPDVITEEESQEEKSQDPDEETKEDETTEQVPDAITEEESQEEKSQDPDEETKEDETTEQVPDAITEEESQEEKSQDPDEETLRYLCKYNRYYGSISNIFDKPTTIVSYHPLLVFFKSELPNGEDITGSQLWEELSRLNIRYRNLVAEKGKAAKRQDFLTSAEYGFFYLSKLAWEEGNDSDVELAKMEFEEEIYPSDLELAKMEFEEEIYPTDLELAKMKFEEEIYPSDLEVKVELRASDGHEFLVRPAVAFQLGVIRKGDMKPTTTQRVFYDLPGITQEALNFVVLHCNNQLKLYRNFNAEQTVQQLNLVTLFNVIQASHHLDIQSLMNLSCRSLVKKVDGKRYQEIINKIDSDTENVQNYNDTELISSILRKRGEEVLINVSSFWINMPWSPFVASFLSLVERRKRIVDQLALRMMNLELDMENKELEKIVHDLYLWIANEQELANRLDAAAFVRLLHIVKSDISCTKLKCWALKLLGFAVSEIFKEVLEEIPFLVKLLIKRDNLLRVATLYALKRLAVGSSAYKKAIIDNYALEEVLKISNEGYEPDFRFYAAKFLVVVCRGSGLPSEKVGVARDIIVNILKSEINHSTLNYKIVFPCYALQYLSYNEPLEMGEILLRMLIKFLWSKCTGISGSALGVVGNIVRLGKDSDIEFMISRCKLLECLGTILVISTCKKFQMEACQIISNIAARNKTSREEMAKANMTLCSLLEKDGSYVKMEVAWAILNGIYGNRKRQIDVYLTAEDYYDNI</sequence>
<dbReference type="InterPro" id="IPR011333">
    <property type="entry name" value="SKP1/BTB/POZ_sf"/>
</dbReference>
<dbReference type="Gene3D" id="3.30.710.10">
    <property type="entry name" value="Potassium Channel Kv1.1, Chain A"/>
    <property type="match status" value="1"/>
</dbReference>
<dbReference type="SUPFAM" id="SSF81382">
    <property type="entry name" value="Skp1 dimerisation domain-like"/>
    <property type="match status" value="1"/>
</dbReference>
<keyword evidence="7" id="KW-1185">Reference proteome</keyword>
<feature type="compositionally biased region" description="Acidic residues" evidence="5">
    <location>
        <begin position="123"/>
        <end position="133"/>
    </location>
</feature>
<feature type="region of interest" description="Disordered" evidence="5">
    <location>
        <begin position="1"/>
        <end position="156"/>
    </location>
</feature>
<protein>
    <submittedName>
        <fullName evidence="6">Uncharacterized protein</fullName>
    </submittedName>
</protein>
<name>A0AAD8JG61_9APIA</name>
<dbReference type="PANTHER" id="PTHR23316">
    <property type="entry name" value="IMPORTIN ALPHA"/>
    <property type="match status" value="1"/>
</dbReference>
<proteinExistence type="inferred from homology"/>
<dbReference type="GO" id="GO:0006511">
    <property type="term" value="P:ubiquitin-dependent protein catabolic process"/>
    <property type="evidence" value="ECO:0007669"/>
    <property type="project" value="InterPro"/>
</dbReference>
<organism evidence="6 7">
    <name type="scientific">Heracleum sosnowskyi</name>
    <dbReference type="NCBI Taxonomy" id="360622"/>
    <lineage>
        <taxon>Eukaryota</taxon>
        <taxon>Viridiplantae</taxon>
        <taxon>Streptophyta</taxon>
        <taxon>Embryophyta</taxon>
        <taxon>Tracheophyta</taxon>
        <taxon>Spermatophyta</taxon>
        <taxon>Magnoliopsida</taxon>
        <taxon>eudicotyledons</taxon>
        <taxon>Gunneridae</taxon>
        <taxon>Pentapetalae</taxon>
        <taxon>asterids</taxon>
        <taxon>campanulids</taxon>
        <taxon>Apiales</taxon>
        <taxon>Apiaceae</taxon>
        <taxon>Apioideae</taxon>
        <taxon>apioid superclade</taxon>
        <taxon>Tordylieae</taxon>
        <taxon>Tordyliinae</taxon>
        <taxon>Heracleum</taxon>
    </lineage>
</organism>
<evidence type="ECO:0000256" key="1">
    <source>
        <dbReference type="ARBA" id="ARBA00004906"/>
    </source>
</evidence>
<keyword evidence="4" id="KW-0653">Protein transport</keyword>
<evidence type="ECO:0000256" key="3">
    <source>
        <dbReference type="ARBA" id="ARBA00022448"/>
    </source>
</evidence>
<evidence type="ECO:0000256" key="4">
    <source>
        <dbReference type="ARBA" id="ARBA00022927"/>
    </source>
</evidence>
<dbReference type="InterPro" id="IPR036296">
    <property type="entry name" value="SKP1-like_dim_sf"/>
</dbReference>
<comment type="caution">
    <text evidence="6">The sequence shown here is derived from an EMBL/GenBank/DDBJ whole genome shotgun (WGS) entry which is preliminary data.</text>
</comment>
<reference evidence="6" key="1">
    <citation type="submission" date="2023-02" db="EMBL/GenBank/DDBJ databases">
        <title>Genome of toxic invasive species Heracleum sosnowskyi carries increased number of genes despite the absence of recent whole-genome duplications.</title>
        <authorList>
            <person name="Schelkunov M."/>
            <person name="Shtratnikova V."/>
            <person name="Makarenko M."/>
            <person name="Klepikova A."/>
            <person name="Omelchenko D."/>
            <person name="Novikova G."/>
            <person name="Obukhova E."/>
            <person name="Bogdanov V."/>
            <person name="Penin A."/>
            <person name="Logacheva M."/>
        </authorList>
    </citation>
    <scope>NUCLEOTIDE SEQUENCE</scope>
    <source>
        <strain evidence="6">Hsosn_3</strain>
        <tissue evidence="6">Leaf</tissue>
    </source>
</reference>
<keyword evidence="3" id="KW-0813">Transport</keyword>
<reference evidence="6" key="2">
    <citation type="submission" date="2023-05" db="EMBL/GenBank/DDBJ databases">
        <authorList>
            <person name="Schelkunov M.I."/>
        </authorList>
    </citation>
    <scope>NUCLEOTIDE SEQUENCE</scope>
    <source>
        <strain evidence="6">Hsosn_3</strain>
        <tissue evidence="6">Leaf</tissue>
    </source>
</reference>
<dbReference type="InterPro" id="IPR011989">
    <property type="entry name" value="ARM-like"/>
</dbReference>
<evidence type="ECO:0000256" key="2">
    <source>
        <dbReference type="ARBA" id="ARBA00010394"/>
    </source>
</evidence>
<dbReference type="Gene3D" id="1.25.10.10">
    <property type="entry name" value="Leucine-rich Repeat Variant"/>
    <property type="match status" value="1"/>
</dbReference>
<evidence type="ECO:0000256" key="5">
    <source>
        <dbReference type="SAM" id="MobiDB-lite"/>
    </source>
</evidence>
<evidence type="ECO:0000313" key="6">
    <source>
        <dbReference type="EMBL" id="KAK1401996.1"/>
    </source>
</evidence>
<evidence type="ECO:0000313" key="7">
    <source>
        <dbReference type="Proteomes" id="UP001237642"/>
    </source>
</evidence>
<comment type="pathway">
    <text evidence="1">Protein modification; protein ubiquitination.</text>
</comment>
<comment type="similarity">
    <text evidence="2">Belongs to the importin alpha family.</text>
</comment>
<accession>A0AAD8JG61</accession>
<dbReference type="SUPFAM" id="SSF48371">
    <property type="entry name" value="ARM repeat"/>
    <property type="match status" value="1"/>
</dbReference>
<dbReference type="Proteomes" id="UP001237642">
    <property type="component" value="Unassembled WGS sequence"/>
</dbReference>
<feature type="compositionally biased region" description="Basic and acidic residues" evidence="5">
    <location>
        <begin position="147"/>
        <end position="156"/>
    </location>
</feature>